<accession>A0A069CVK9</accession>
<organism evidence="2 3">
    <name type="scientific">Weissella oryzae (strain DSM 25784 / JCM 18191 / LMG 30913 / SG25)</name>
    <dbReference type="NCBI Taxonomy" id="1329250"/>
    <lineage>
        <taxon>Bacteria</taxon>
        <taxon>Bacillati</taxon>
        <taxon>Bacillota</taxon>
        <taxon>Bacilli</taxon>
        <taxon>Lactobacillales</taxon>
        <taxon>Lactobacillaceae</taxon>
        <taxon>Weissella</taxon>
    </lineage>
</organism>
<dbReference type="EMBL" id="DF820499">
    <property type="protein sequence ID" value="GAK31795.1"/>
    <property type="molecule type" value="Genomic_DNA"/>
</dbReference>
<dbReference type="AlphaFoldDB" id="A0A069CVK9"/>
<dbReference type="InterPro" id="IPR036237">
    <property type="entry name" value="Xyl_isomerase-like_sf"/>
</dbReference>
<dbReference type="SUPFAM" id="SSF51658">
    <property type="entry name" value="Xylose isomerase-like"/>
    <property type="match status" value="1"/>
</dbReference>
<name>A0A069CVK9_WEIOS</name>
<dbReference type="STRING" id="1329250.WOSG25_160100"/>
<evidence type="ECO:0000313" key="3">
    <source>
        <dbReference type="Proteomes" id="UP000030643"/>
    </source>
</evidence>
<feature type="domain" description="Xylose isomerase-like TIM barrel" evidence="1">
    <location>
        <begin position="137"/>
        <end position="244"/>
    </location>
</feature>
<protein>
    <submittedName>
        <fullName evidence="2">Sugar phosphate isomerase</fullName>
    </submittedName>
</protein>
<reference evidence="3" key="1">
    <citation type="journal article" date="2014" name="Genome Announc.">
        <title>Draft genome sequence of Weissella oryzae SG25T, isolated from fermented rice grains.</title>
        <authorList>
            <person name="Tanizawa Y."/>
            <person name="Fujisawa T."/>
            <person name="Mochizuki T."/>
            <person name="Kaminuma E."/>
            <person name="Suzuki Y."/>
            <person name="Nakamura Y."/>
            <person name="Tohno M."/>
        </authorList>
    </citation>
    <scope>NUCLEOTIDE SEQUENCE [LARGE SCALE GENOMIC DNA]</scope>
    <source>
        <strain evidence="3">DSM 25784 / JCM 18191 / LMG 30913 / SG25</strain>
    </source>
</reference>
<dbReference type="Gene3D" id="3.20.20.150">
    <property type="entry name" value="Divalent-metal-dependent TIM barrel enzymes"/>
    <property type="match status" value="1"/>
</dbReference>
<gene>
    <name evidence="2" type="ORF">WOSG25_160100</name>
</gene>
<dbReference type="Proteomes" id="UP000030643">
    <property type="component" value="Unassembled WGS sequence"/>
</dbReference>
<keyword evidence="2" id="KW-0413">Isomerase</keyword>
<dbReference type="RefSeq" id="WP_027699726.1">
    <property type="nucleotide sequence ID" value="NZ_DF820499.1"/>
</dbReference>
<dbReference type="OrthoDB" id="2237247at2"/>
<sequence length="249" mass="28442">MNVAQIVLNNLVFDKEHQAGENQLTMLKKALEFNISQVELRREYFFDIENEIKDIKNFTNTHGIKLFYSVPDELFINGELNTKLDMYFAEAQAMGVSVIKFNIGEFDDIRAKQLEKLAMYSKILDQMNIENNQIKSMGSISAIQKFMEIMVEHDLAIGYVYDMGNWRYVGENEMKAAQALRQYVKYIHVKDGLGFASDSKTVPLGQGEIDWPAILAILPKMLPVALEYPVNSDLEIIDGIERLKAEGLT</sequence>
<dbReference type="eggNOG" id="COG1082">
    <property type="taxonomic scope" value="Bacteria"/>
</dbReference>
<evidence type="ECO:0000313" key="2">
    <source>
        <dbReference type="EMBL" id="GAK31795.1"/>
    </source>
</evidence>
<evidence type="ECO:0000259" key="1">
    <source>
        <dbReference type="Pfam" id="PF01261"/>
    </source>
</evidence>
<dbReference type="InterPro" id="IPR013022">
    <property type="entry name" value="Xyl_isomerase-like_TIM-brl"/>
</dbReference>
<proteinExistence type="predicted"/>
<dbReference type="Pfam" id="PF01261">
    <property type="entry name" value="AP_endonuc_2"/>
    <property type="match status" value="1"/>
</dbReference>
<keyword evidence="3" id="KW-1185">Reference proteome</keyword>
<dbReference type="GO" id="GO:0016853">
    <property type="term" value="F:isomerase activity"/>
    <property type="evidence" value="ECO:0007669"/>
    <property type="project" value="UniProtKB-KW"/>
</dbReference>